<keyword evidence="1" id="KW-1133">Transmembrane helix</keyword>
<reference evidence="3" key="2">
    <citation type="submission" date="2021-01" db="EMBL/GenBank/DDBJ databases">
        <authorList>
            <person name="Kang M."/>
        </authorList>
    </citation>
    <scope>NUCLEOTIDE SEQUENCE</scope>
    <source>
        <strain evidence="3">KACC 17527</strain>
    </source>
</reference>
<dbReference type="EMBL" id="JAEPWM010000009">
    <property type="protein sequence ID" value="MBK6008351.1"/>
    <property type="molecule type" value="Genomic_DNA"/>
</dbReference>
<dbReference type="SUPFAM" id="SSF55073">
    <property type="entry name" value="Nucleotide cyclase"/>
    <property type="match status" value="1"/>
</dbReference>
<dbReference type="InterPro" id="IPR029787">
    <property type="entry name" value="Nucleotide_cyclase"/>
</dbReference>
<dbReference type="AlphaFoldDB" id="A0A934TVP2"/>
<feature type="transmembrane region" description="Helical" evidence="1">
    <location>
        <begin position="12"/>
        <end position="30"/>
    </location>
</feature>
<protein>
    <submittedName>
        <fullName evidence="3">Diguanylate cyclase</fullName>
    </submittedName>
</protein>
<evidence type="ECO:0000313" key="4">
    <source>
        <dbReference type="Proteomes" id="UP000630528"/>
    </source>
</evidence>
<keyword evidence="1" id="KW-0812">Transmembrane</keyword>
<dbReference type="InterPro" id="IPR000160">
    <property type="entry name" value="GGDEF_dom"/>
</dbReference>
<feature type="transmembrane region" description="Helical" evidence="1">
    <location>
        <begin position="94"/>
        <end position="112"/>
    </location>
</feature>
<accession>A0A934TVP2</accession>
<feature type="transmembrane region" description="Helical" evidence="1">
    <location>
        <begin position="37"/>
        <end position="56"/>
    </location>
</feature>
<dbReference type="InterPro" id="IPR043128">
    <property type="entry name" value="Rev_trsase/Diguanyl_cyclase"/>
</dbReference>
<feature type="transmembrane region" description="Helical" evidence="1">
    <location>
        <begin position="143"/>
        <end position="161"/>
    </location>
</feature>
<name>A0A934TVP2_9BURK</name>
<feature type="transmembrane region" description="Helical" evidence="1">
    <location>
        <begin position="173"/>
        <end position="192"/>
    </location>
</feature>
<keyword evidence="1" id="KW-0472">Membrane</keyword>
<dbReference type="SMART" id="SM00267">
    <property type="entry name" value="GGDEF"/>
    <property type="match status" value="1"/>
</dbReference>
<feature type="transmembrane region" description="Helical" evidence="1">
    <location>
        <begin position="62"/>
        <end position="82"/>
    </location>
</feature>
<feature type="domain" description="GGDEF" evidence="2">
    <location>
        <begin position="197"/>
        <end position="370"/>
    </location>
</feature>
<reference evidence="3" key="1">
    <citation type="journal article" date="2012" name="J. Microbiol. Biotechnol.">
        <title>Ramlibacter ginsenosidimutans sp. nov., with ginsenoside-converting activity.</title>
        <authorList>
            <person name="Wang L."/>
            <person name="An D.S."/>
            <person name="Kim S.G."/>
            <person name="Jin F.X."/>
            <person name="Kim S.C."/>
            <person name="Lee S.T."/>
            <person name="Im W.T."/>
        </authorList>
    </citation>
    <scope>NUCLEOTIDE SEQUENCE</scope>
    <source>
        <strain evidence="3">KACC 17527</strain>
    </source>
</reference>
<gene>
    <name evidence="3" type="ORF">JJB11_19775</name>
</gene>
<evidence type="ECO:0000259" key="2">
    <source>
        <dbReference type="SMART" id="SM00267"/>
    </source>
</evidence>
<organism evidence="3 4">
    <name type="scientific">Ramlibacter ginsenosidimutans</name>
    <dbReference type="NCBI Taxonomy" id="502333"/>
    <lineage>
        <taxon>Bacteria</taxon>
        <taxon>Pseudomonadati</taxon>
        <taxon>Pseudomonadota</taxon>
        <taxon>Betaproteobacteria</taxon>
        <taxon>Burkholderiales</taxon>
        <taxon>Comamonadaceae</taxon>
        <taxon>Ramlibacter</taxon>
    </lineage>
</organism>
<feature type="transmembrane region" description="Helical" evidence="1">
    <location>
        <begin position="118"/>
        <end position="136"/>
    </location>
</feature>
<dbReference type="RefSeq" id="WP_201175470.1">
    <property type="nucleotide sequence ID" value="NZ_JAEPWM010000009.1"/>
</dbReference>
<dbReference type="Pfam" id="PF00990">
    <property type="entry name" value="GGDEF"/>
    <property type="match status" value="1"/>
</dbReference>
<comment type="caution">
    <text evidence="3">The sequence shown here is derived from an EMBL/GenBank/DDBJ whole genome shotgun (WGS) entry which is preliminary data.</text>
</comment>
<dbReference type="Gene3D" id="3.30.70.270">
    <property type="match status" value="1"/>
</dbReference>
<evidence type="ECO:0000313" key="3">
    <source>
        <dbReference type="EMBL" id="MBK6008351.1"/>
    </source>
</evidence>
<keyword evidence="4" id="KW-1185">Reference proteome</keyword>
<evidence type="ECO:0000256" key="1">
    <source>
        <dbReference type="SAM" id="Phobius"/>
    </source>
</evidence>
<dbReference type="Proteomes" id="UP000630528">
    <property type="component" value="Unassembled WGS sequence"/>
</dbReference>
<proteinExistence type="predicted"/>
<sequence>MTDRIDPEQLWLGACVGAQVLLVVLCVINANVHRERALLLHAAATLMAVVAVQAVIGNHPLLPPAVLLLVPALAGLQLMDLVSHGGGLRQLRRWLLAVSALVLPLLAIGAVYSPWALAGGMVLWIALVILVLLRAWRQSQPWVWWLLPGLAALALAGLAVVVDKPPYDIDDAVRLAALLTVWATCTYVGTGWRGRIFGETRARVQGSNTVDPLTGLATPLVLAQRMLAARYLTRRYGHPSVLMVVHIENLPAIATEFGLEAAESAVLAAASRVRESLMRDGDVAARLAHSRIGVLAEGAAPGEAAATVATRILVAGLKEPLEAARAEYLRFRIVLGTIPVDDTPPRELLYKLNLRMDQELRAGSERRIVTVAQDELPTVPDLLNPTP</sequence>